<comment type="caution">
    <text evidence="1">The sequence shown here is derived from an EMBL/GenBank/DDBJ whole genome shotgun (WGS) entry which is preliminary data.</text>
</comment>
<evidence type="ECO:0000313" key="2">
    <source>
        <dbReference type="Proteomes" id="UP001383192"/>
    </source>
</evidence>
<dbReference type="EMBL" id="JAYKXP010000002">
    <property type="protein sequence ID" value="KAK7060783.1"/>
    <property type="molecule type" value="Genomic_DNA"/>
</dbReference>
<reference evidence="1 2" key="1">
    <citation type="submission" date="2024-01" db="EMBL/GenBank/DDBJ databases">
        <title>A draft genome for a cacao thread blight-causing isolate of Paramarasmius palmivorus.</title>
        <authorList>
            <person name="Baruah I.K."/>
            <person name="Bukari Y."/>
            <person name="Amoako-Attah I."/>
            <person name="Meinhardt L.W."/>
            <person name="Bailey B.A."/>
            <person name="Cohen S.P."/>
        </authorList>
    </citation>
    <scope>NUCLEOTIDE SEQUENCE [LARGE SCALE GENOMIC DNA]</scope>
    <source>
        <strain evidence="1 2">GH-12</strain>
    </source>
</reference>
<protein>
    <recommendedName>
        <fullName evidence="3">F-box domain-containing protein</fullName>
    </recommendedName>
</protein>
<keyword evidence="2" id="KW-1185">Reference proteome</keyword>
<name>A0AAW0E6E2_9AGAR</name>
<evidence type="ECO:0000313" key="1">
    <source>
        <dbReference type="EMBL" id="KAK7060783.1"/>
    </source>
</evidence>
<sequence length="327" mass="36535">MNRFTSLPAEIVNEIAFLADKSTLLALCRVCKATNSPATRTLYRYLLLESPRQVVQCLKALLKNDYAAKSCRAFGIECQIDVTQALHLNNFFRLIAKALVRIRMVEAISLTISHWFPGAIRLVQAIDFILKDCTFPHLEHAHLQMAVTPTVASFLERHQKTLKSVVLCPRGVGPSSLEESSVQYHFPRLANVRATASVALPFFKAISGTLPALTSLDINWDPFDMVDHKQLIDAVRKKDAPLDMVTFLRTGWNKELIEEMSLCFPHIRDLSICSYLAIGLNTTVPPDLIDDIAKNLKRFKSPGLFLVDHQALGNATSANSPRASHRT</sequence>
<gene>
    <name evidence="1" type="ORF">VNI00_000515</name>
</gene>
<evidence type="ECO:0008006" key="3">
    <source>
        <dbReference type="Google" id="ProtNLM"/>
    </source>
</evidence>
<dbReference type="Proteomes" id="UP001383192">
    <property type="component" value="Unassembled WGS sequence"/>
</dbReference>
<dbReference type="AlphaFoldDB" id="A0AAW0E6E2"/>
<organism evidence="1 2">
    <name type="scientific">Paramarasmius palmivorus</name>
    <dbReference type="NCBI Taxonomy" id="297713"/>
    <lineage>
        <taxon>Eukaryota</taxon>
        <taxon>Fungi</taxon>
        <taxon>Dikarya</taxon>
        <taxon>Basidiomycota</taxon>
        <taxon>Agaricomycotina</taxon>
        <taxon>Agaricomycetes</taxon>
        <taxon>Agaricomycetidae</taxon>
        <taxon>Agaricales</taxon>
        <taxon>Marasmiineae</taxon>
        <taxon>Marasmiaceae</taxon>
        <taxon>Paramarasmius</taxon>
    </lineage>
</organism>
<proteinExistence type="predicted"/>
<accession>A0AAW0E6E2</accession>